<reference evidence="1" key="1">
    <citation type="submission" date="2021-10" db="EMBL/GenBank/DDBJ databases">
        <title>Roseicella aerolatum sp. nov., isolated from aerosols of e-waste dismantling site.</title>
        <authorList>
            <person name="Qin T."/>
        </authorList>
    </citation>
    <scope>NUCLEOTIDE SEQUENCE</scope>
    <source>
        <strain evidence="1">GB24</strain>
    </source>
</reference>
<proteinExistence type="predicted"/>
<dbReference type="RefSeq" id="WP_226608586.1">
    <property type="nucleotide sequence ID" value="NZ_JAJAQI010000016.1"/>
</dbReference>
<keyword evidence="2" id="KW-1185">Reference proteome</keyword>
<dbReference type="Proteomes" id="UP001139311">
    <property type="component" value="Unassembled WGS sequence"/>
</dbReference>
<organism evidence="1 2">
    <name type="scientific">Roseicella aerolata</name>
    <dbReference type="NCBI Taxonomy" id="2883479"/>
    <lineage>
        <taxon>Bacteria</taxon>
        <taxon>Pseudomonadati</taxon>
        <taxon>Pseudomonadota</taxon>
        <taxon>Alphaproteobacteria</taxon>
        <taxon>Acetobacterales</taxon>
        <taxon>Roseomonadaceae</taxon>
        <taxon>Roseicella</taxon>
    </lineage>
</organism>
<evidence type="ECO:0000313" key="1">
    <source>
        <dbReference type="EMBL" id="MCB4822540.1"/>
    </source>
</evidence>
<comment type="caution">
    <text evidence="1">The sequence shown here is derived from an EMBL/GenBank/DDBJ whole genome shotgun (WGS) entry which is preliminary data.</text>
</comment>
<dbReference type="AlphaFoldDB" id="A0A9X1ICW5"/>
<dbReference type="EMBL" id="JAJAQI010000016">
    <property type="protein sequence ID" value="MCB4822540.1"/>
    <property type="molecule type" value="Genomic_DNA"/>
</dbReference>
<name>A0A9X1ICW5_9PROT</name>
<sequence length="95" mass="10052">MTECSATLLAFPAREDDRLRLALRGLVAALDAQSEAVAGLRSELRHLAGAMEDLQGSVAGYRDGLDTTLAALRRAGANARTLERTAEGWLAAARS</sequence>
<gene>
    <name evidence="1" type="ORF">LHA35_12420</name>
</gene>
<accession>A0A9X1ICW5</accession>
<evidence type="ECO:0000313" key="2">
    <source>
        <dbReference type="Proteomes" id="UP001139311"/>
    </source>
</evidence>
<protein>
    <submittedName>
        <fullName evidence="1">Uncharacterized protein</fullName>
    </submittedName>
</protein>